<evidence type="ECO:0000313" key="2">
    <source>
        <dbReference type="Proteomes" id="UP000887013"/>
    </source>
</evidence>
<sequence length="182" mass="21050">MRQNNHLFPSETVAKLSMSCHLTQQTQIHLHGRLVVKQSKKLTYEKNNKKRNKVTKNTAKDLLKKPLPQDNIYDCGLPREMDGEYKCRSVSKSGIPGTNYGHPVRFNTDIVLHTVRTGLNHPFFECQVFVSIRVTRFPVGKGQTKARLELGVSSSLEAYFYHEIIEYRSIQVTRFRFLLKRG</sequence>
<dbReference type="EMBL" id="BMAW01021593">
    <property type="protein sequence ID" value="GFT73608.1"/>
    <property type="molecule type" value="Genomic_DNA"/>
</dbReference>
<dbReference type="OrthoDB" id="10502752at2759"/>
<reference evidence="1" key="1">
    <citation type="submission" date="2020-08" db="EMBL/GenBank/DDBJ databases">
        <title>Multicomponent nature underlies the extraordinary mechanical properties of spider dragline silk.</title>
        <authorList>
            <person name="Kono N."/>
            <person name="Nakamura H."/>
            <person name="Mori M."/>
            <person name="Yoshida Y."/>
            <person name="Ohtoshi R."/>
            <person name="Malay A.D."/>
            <person name="Moran D.A.P."/>
            <person name="Tomita M."/>
            <person name="Numata K."/>
            <person name="Arakawa K."/>
        </authorList>
    </citation>
    <scope>NUCLEOTIDE SEQUENCE</scope>
</reference>
<dbReference type="AlphaFoldDB" id="A0A8X6PIU7"/>
<evidence type="ECO:0000313" key="1">
    <source>
        <dbReference type="EMBL" id="GFT73608.1"/>
    </source>
</evidence>
<dbReference type="Proteomes" id="UP000887013">
    <property type="component" value="Unassembled WGS sequence"/>
</dbReference>
<keyword evidence="2" id="KW-1185">Reference proteome</keyword>
<accession>A0A8X6PIU7</accession>
<protein>
    <submittedName>
        <fullName evidence="1">Uncharacterized protein</fullName>
    </submittedName>
</protein>
<gene>
    <name evidence="1" type="ORF">NPIL_228591</name>
</gene>
<proteinExistence type="predicted"/>
<comment type="caution">
    <text evidence="1">The sequence shown here is derived from an EMBL/GenBank/DDBJ whole genome shotgun (WGS) entry which is preliminary data.</text>
</comment>
<organism evidence="1 2">
    <name type="scientific">Nephila pilipes</name>
    <name type="common">Giant wood spider</name>
    <name type="synonym">Nephila maculata</name>
    <dbReference type="NCBI Taxonomy" id="299642"/>
    <lineage>
        <taxon>Eukaryota</taxon>
        <taxon>Metazoa</taxon>
        <taxon>Ecdysozoa</taxon>
        <taxon>Arthropoda</taxon>
        <taxon>Chelicerata</taxon>
        <taxon>Arachnida</taxon>
        <taxon>Araneae</taxon>
        <taxon>Araneomorphae</taxon>
        <taxon>Entelegynae</taxon>
        <taxon>Araneoidea</taxon>
        <taxon>Nephilidae</taxon>
        <taxon>Nephila</taxon>
    </lineage>
</organism>
<name>A0A8X6PIU7_NEPPI</name>